<proteinExistence type="predicted"/>
<dbReference type="OrthoDB" id="433546at2759"/>
<organism evidence="1 2">
    <name type="scientific">Perkinsus olseni</name>
    <name type="common">Perkinsus atlanticus</name>
    <dbReference type="NCBI Taxonomy" id="32597"/>
    <lineage>
        <taxon>Eukaryota</taxon>
        <taxon>Sar</taxon>
        <taxon>Alveolata</taxon>
        <taxon>Perkinsozoa</taxon>
        <taxon>Perkinsea</taxon>
        <taxon>Perkinsida</taxon>
        <taxon>Perkinsidae</taxon>
        <taxon>Perkinsus</taxon>
    </lineage>
</organism>
<protein>
    <submittedName>
        <fullName evidence="1">Uncharacterized protein</fullName>
    </submittedName>
</protein>
<evidence type="ECO:0000313" key="1">
    <source>
        <dbReference type="EMBL" id="KAF4691365.1"/>
    </source>
</evidence>
<name>A0A7J6P5J6_PEROL</name>
<evidence type="ECO:0000313" key="2">
    <source>
        <dbReference type="Proteomes" id="UP000541610"/>
    </source>
</evidence>
<accession>A0A7J6P5J6</accession>
<dbReference type="Proteomes" id="UP000541610">
    <property type="component" value="Unassembled WGS sequence"/>
</dbReference>
<gene>
    <name evidence="1" type="ORF">FOZ60_015771</name>
</gene>
<comment type="caution">
    <text evidence="1">The sequence shown here is derived from an EMBL/GenBank/DDBJ whole genome shotgun (WGS) entry which is preliminary data.</text>
</comment>
<dbReference type="EMBL" id="JABANP010000080">
    <property type="protein sequence ID" value="KAF4691365.1"/>
    <property type="molecule type" value="Genomic_DNA"/>
</dbReference>
<dbReference type="AlphaFoldDB" id="A0A7J6P5J6"/>
<sequence length="280" mass="30283">MTSSTSSSTEESCCYGPPSDRESFASVLARRQRPRILPVLSPSCSFGGAVSLLLGPRANTPMKEVLAMAVRRWTSNSGKVCVFDCSLEFTAPQPTNVSLYRAPSTAALLAALRHFHRQHLRKTEDSITIGWLVVVVDWTCLKVESEPAGVLSLALRYLEQLGQSYDFPLVLTGLPITCNGWIMSDIGHSDPRPWIVPGPVSRQLLAEGRLWLRTTCEACGSALATVFSSGGCDSYSVIGRGDQELSFEPASSPLCSCGVDSVGEEEATPDQNSSFYFPPI</sequence>
<reference evidence="1 2" key="1">
    <citation type="submission" date="2020-04" db="EMBL/GenBank/DDBJ databases">
        <title>Perkinsus olseni comparative genomics.</title>
        <authorList>
            <person name="Bogema D.R."/>
        </authorList>
    </citation>
    <scope>NUCLEOTIDE SEQUENCE [LARGE SCALE GENOMIC DNA]</scope>
    <source>
        <strain evidence="1">00978-12</strain>
    </source>
</reference>